<protein>
    <submittedName>
        <fullName evidence="1">Uncharacterized protein</fullName>
    </submittedName>
</protein>
<keyword evidence="2" id="KW-1185">Reference proteome</keyword>
<evidence type="ECO:0000313" key="1">
    <source>
        <dbReference type="EMBL" id="KAI4302092.1"/>
    </source>
</evidence>
<sequence>MSVQIPEFEGNLDPEEFIDWMHRVERIFDYEEVPEEKKVKMVALKMKKYASLWWDNTNQQRRREGRDKIRTWLKMKRAMTKRFLPEHYRRDLYLKLQSLQQVSSVSEYTREFERLLLQCDVQEAQEQTITRYLRGLKPHIVDAVELQQYWTFNDVRALAHKVEQQKVRRLNTRSFVKASPFNKGSSS</sequence>
<dbReference type="Proteomes" id="UP001057402">
    <property type="component" value="Chromosome 12"/>
</dbReference>
<proteinExistence type="predicted"/>
<organism evidence="1 2">
    <name type="scientific">Melastoma candidum</name>
    <dbReference type="NCBI Taxonomy" id="119954"/>
    <lineage>
        <taxon>Eukaryota</taxon>
        <taxon>Viridiplantae</taxon>
        <taxon>Streptophyta</taxon>
        <taxon>Embryophyta</taxon>
        <taxon>Tracheophyta</taxon>
        <taxon>Spermatophyta</taxon>
        <taxon>Magnoliopsida</taxon>
        <taxon>eudicotyledons</taxon>
        <taxon>Gunneridae</taxon>
        <taxon>Pentapetalae</taxon>
        <taxon>rosids</taxon>
        <taxon>malvids</taxon>
        <taxon>Myrtales</taxon>
        <taxon>Melastomataceae</taxon>
        <taxon>Melastomatoideae</taxon>
        <taxon>Melastomateae</taxon>
        <taxon>Melastoma</taxon>
    </lineage>
</organism>
<accession>A0ACB9KYC1</accession>
<gene>
    <name evidence="1" type="ORF">MLD38_037879</name>
</gene>
<dbReference type="EMBL" id="CM042891">
    <property type="protein sequence ID" value="KAI4302092.1"/>
    <property type="molecule type" value="Genomic_DNA"/>
</dbReference>
<evidence type="ECO:0000313" key="2">
    <source>
        <dbReference type="Proteomes" id="UP001057402"/>
    </source>
</evidence>
<name>A0ACB9KYC1_9MYRT</name>
<reference evidence="2" key="1">
    <citation type="journal article" date="2023" name="Front. Plant Sci.">
        <title>Chromosomal-level genome assembly of Melastoma candidum provides insights into trichome evolution.</title>
        <authorList>
            <person name="Zhong Y."/>
            <person name="Wu W."/>
            <person name="Sun C."/>
            <person name="Zou P."/>
            <person name="Liu Y."/>
            <person name="Dai S."/>
            <person name="Zhou R."/>
        </authorList>
    </citation>
    <scope>NUCLEOTIDE SEQUENCE [LARGE SCALE GENOMIC DNA]</scope>
</reference>
<comment type="caution">
    <text evidence="1">The sequence shown here is derived from an EMBL/GenBank/DDBJ whole genome shotgun (WGS) entry which is preliminary data.</text>
</comment>